<keyword evidence="2" id="KW-0489">Methyltransferase</keyword>
<dbReference type="AlphaFoldDB" id="X1J0I0"/>
<organism evidence="5">
    <name type="scientific">marine sediment metagenome</name>
    <dbReference type="NCBI Taxonomy" id="412755"/>
    <lineage>
        <taxon>unclassified sequences</taxon>
        <taxon>metagenomes</taxon>
        <taxon>ecological metagenomes</taxon>
    </lineage>
</organism>
<dbReference type="GO" id="GO:0071424">
    <property type="term" value="F:rRNA (cytosine-N4-)-methyltransferase activity"/>
    <property type="evidence" value="ECO:0007669"/>
    <property type="project" value="TreeGrafter"/>
</dbReference>
<accession>X1J0I0</accession>
<evidence type="ECO:0000256" key="2">
    <source>
        <dbReference type="ARBA" id="ARBA00022603"/>
    </source>
</evidence>
<evidence type="ECO:0008006" key="6">
    <source>
        <dbReference type="Google" id="ProtNLM"/>
    </source>
</evidence>
<dbReference type="SUPFAM" id="SSF81799">
    <property type="entry name" value="Putative methyltransferase TM0872, insert domain"/>
    <property type="match status" value="1"/>
</dbReference>
<protein>
    <recommendedName>
        <fullName evidence="6">16S rRNA (Cytosine(1402)-N(4))-methyltransferase</fullName>
    </recommendedName>
</protein>
<gene>
    <name evidence="5" type="ORF">S03H2_49810</name>
</gene>
<dbReference type="PANTHER" id="PTHR11265:SF0">
    <property type="entry name" value="12S RRNA N4-METHYLCYTIDINE METHYLTRANSFERASE"/>
    <property type="match status" value="1"/>
</dbReference>
<evidence type="ECO:0000256" key="4">
    <source>
        <dbReference type="ARBA" id="ARBA00022691"/>
    </source>
</evidence>
<evidence type="ECO:0000256" key="3">
    <source>
        <dbReference type="ARBA" id="ARBA00022679"/>
    </source>
</evidence>
<dbReference type="InterPro" id="IPR023397">
    <property type="entry name" value="SAM-dep_MeTrfase_MraW_recog"/>
</dbReference>
<dbReference type="GO" id="GO:0005737">
    <property type="term" value="C:cytoplasm"/>
    <property type="evidence" value="ECO:0007669"/>
    <property type="project" value="TreeGrafter"/>
</dbReference>
<dbReference type="Pfam" id="PF01795">
    <property type="entry name" value="Methyltransf_5"/>
    <property type="match status" value="1"/>
</dbReference>
<dbReference type="InterPro" id="IPR029063">
    <property type="entry name" value="SAM-dependent_MTases_sf"/>
</dbReference>
<dbReference type="GO" id="GO:0070475">
    <property type="term" value="P:rRNA base methylation"/>
    <property type="evidence" value="ECO:0007669"/>
    <property type="project" value="TreeGrafter"/>
</dbReference>
<comment type="caution">
    <text evidence="5">The sequence shown here is derived from an EMBL/GenBank/DDBJ whole genome shotgun (WGS) entry which is preliminary data.</text>
</comment>
<name>X1J0I0_9ZZZZ</name>
<evidence type="ECO:0000256" key="1">
    <source>
        <dbReference type="ARBA" id="ARBA00010396"/>
    </source>
</evidence>
<reference evidence="5" key="1">
    <citation type="journal article" date="2014" name="Front. Microbiol.">
        <title>High frequency of phylogenetically diverse reductive dehalogenase-homologous genes in deep subseafloor sedimentary metagenomes.</title>
        <authorList>
            <person name="Kawai M."/>
            <person name="Futagami T."/>
            <person name="Toyoda A."/>
            <person name="Takaki Y."/>
            <person name="Nishi S."/>
            <person name="Hori S."/>
            <person name="Arai W."/>
            <person name="Tsubouchi T."/>
            <person name="Morono Y."/>
            <person name="Uchiyama I."/>
            <person name="Ito T."/>
            <person name="Fujiyama A."/>
            <person name="Inagaki F."/>
            <person name="Takami H."/>
        </authorList>
    </citation>
    <scope>NUCLEOTIDE SEQUENCE</scope>
    <source>
        <strain evidence="5">Expedition CK06-06</strain>
    </source>
</reference>
<evidence type="ECO:0000313" key="5">
    <source>
        <dbReference type="EMBL" id="GAH74990.1"/>
    </source>
</evidence>
<keyword evidence="3" id="KW-0808">Transferase</keyword>
<feature type="non-terminal residue" evidence="5">
    <location>
        <position position="1"/>
    </location>
</feature>
<dbReference type="Gene3D" id="1.10.150.170">
    <property type="entry name" value="Putative methyltransferase TM0872, insert domain"/>
    <property type="match status" value="1"/>
</dbReference>
<dbReference type="InterPro" id="IPR002903">
    <property type="entry name" value="RsmH"/>
</dbReference>
<dbReference type="EMBL" id="BARU01031496">
    <property type="protein sequence ID" value="GAH74990.1"/>
    <property type="molecule type" value="Genomic_DNA"/>
</dbReference>
<dbReference type="PANTHER" id="PTHR11265">
    <property type="entry name" value="S-ADENOSYL-METHYLTRANSFERASE MRAW"/>
    <property type="match status" value="1"/>
</dbReference>
<dbReference type="Gene3D" id="3.40.50.150">
    <property type="entry name" value="Vaccinia Virus protein VP39"/>
    <property type="match status" value="1"/>
</dbReference>
<keyword evidence="4" id="KW-0949">S-adenosyl-L-methionine</keyword>
<comment type="similarity">
    <text evidence="1">Belongs to the methyltransferase superfamily. RsmH family.</text>
</comment>
<proteinExistence type="inferred from homology"/>
<sequence>GEIHNSKKLAETIVNYRTNKEIDKIKEFIGIIKSCVAKSYENKYLAKVFQALRIEVNQELENLKQMLYQTVDLIRTDGRLVVITYHSLEDRLVKNFIRKGKFEGEAEKDIYGNVETPFHQVNKKVIIPGKEEIIRNSRARSAKLRIARRN</sequence>
<dbReference type="SUPFAM" id="SSF53335">
    <property type="entry name" value="S-adenosyl-L-methionine-dependent methyltransferases"/>
    <property type="match status" value="1"/>
</dbReference>